<evidence type="ECO:0000313" key="1">
    <source>
        <dbReference type="EMBL" id="KAF9736902.1"/>
    </source>
</evidence>
<evidence type="ECO:0000313" key="2">
    <source>
        <dbReference type="Proteomes" id="UP000756921"/>
    </source>
</evidence>
<dbReference type="Pfam" id="PF13714">
    <property type="entry name" value="PEP_mutase"/>
    <property type="match status" value="1"/>
</dbReference>
<accession>A0A9P6GJP5</accession>
<dbReference type="Proteomes" id="UP000756921">
    <property type="component" value="Unassembled WGS sequence"/>
</dbReference>
<reference evidence="1" key="1">
    <citation type="journal article" date="2020" name="Mol. Plant Microbe Interact.">
        <title>Genome Sequence of the Biocontrol Agent Coniothyrium minitans strain Conio (IMI 134523).</title>
        <authorList>
            <person name="Patel D."/>
            <person name="Shittu T.A."/>
            <person name="Baroncelli R."/>
            <person name="Muthumeenakshi S."/>
            <person name="Osborne T.H."/>
            <person name="Janganan T.K."/>
            <person name="Sreenivasaprasad S."/>
        </authorList>
    </citation>
    <scope>NUCLEOTIDE SEQUENCE</scope>
    <source>
        <strain evidence="1">Conio</strain>
    </source>
</reference>
<dbReference type="PANTHER" id="PTHR42905:SF7">
    <property type="entry name" value="PHOSPHOENOLPYRUVATE PHOSPHOMUTASE"/>
    <property type="match status" value="1"/>
</dbReference>
<dbReference type="OrthoDB" id="3779343at2759"/>
<organism evidence="1 2">
    <name type="scientific">Paraphaeosphaeria minitans</name>
    <dbReference type="NCBI Taxonomy" id="565426"/>
    <lineage>
        <taxon>Eukaryota</taxon>
        <taxon>Fungi</taxon>
        <taxon>Dikarya</taxon>
        <taxon>Ascomycota</taxon>
        <taxon>Pezizomycotina</taxon>
        <taxon>Dothideomycetes</taxon>
        <taxon>Pleosporomycetidae</taxon>
        <taxon>Pleosporales</taxon>
        <taxon>Massarineae</taxon>
        <taxon>Didymosphaeriaceae</taxon>
        <taxon>Paraphaeosphaeria</taxon>
    </lineage>
</organism>
<dbReference type="EMBL" id="WJXW01000004">
    <property type="protein sequence ID" value="KAF9736902.1"/>
    <property type="molecule type" value="Genomic_DNA"/>
</dbReference>
<name>A0A9P6GJP5_9PLEO</name>
<comment type="caution">
    <text evidence="1">The sequence shown here is derived from an EMBL/GenBank/DDBJ whole genome shotgun (WGS) entry which is preliminary data.</text>
</comment>
<dbReference type="InterPro" id="IPR040442">
    <property type="entry name" value="Pyrv_kinase-like_dom_sf"/>
</dbReference>
<dbReference type="SUPFAM" id="SSF51621">
    <property type="entry name" value="Phosphoenolpyruvate/pyruvate domain"/>
    <property type="match status" value="1"/>
</dbReference>
<dbReference type="Gene3D" id="3.20.20.60">
    <property type="entry name" value="Phosphoenolpyruvate-binding domains"/>
    <property type="match status" value="1"/>
</dbReference>
<protein>
    <submittedName>
        <fullName evidence="1">Uncharacterized protein</fullName>
    </submittedName>
</protein>
<dbReference type="GO" id="GO:0003824">
    <property type="term" value="F:catalytic activity"/>
    <property type="evidence" value="ECO:0007669"/>
    <property type="project" value="InterPro"/>
</dbReference>
<dbReference type="AlphaFoldDB" id="A0A9P6GJP5"/>
<gene>
    <name evidence="1" type="ORF">PMIN01_04681</name>
</gene>
<sequence>MQEVQNLPLVVDMDPGYGNAVNVVYAIPKLADACTAAVVIEDGIFSKNSSLRSGGRHPLVSVECFQGKIASAKDISYMLVFARTKALIAGMGVETVRRGVAYAEAGADAELVHFKEKTPDEVVKFCGEWVSRSYRLGRLGRWEMRDRSFVGIML</sequence>
<proteinExistence type="predicted"/>
<dbReference type="InterPro" id="IPR015813">
    <property type="entry name" value="Pyrv/PenolPyrv_kinase-like_dom"/>
</dbReference>
<dbReference type="PANTHER" id="PTHR42905">
    <property type="entry name" value="PHOSPHOENOLPYRUVATE CARBOXYLASE"/>
    <property type="match status" value="1"/>
</dbReference>
<keyword evidence="2" id="KW-1185">Reference proteome</keyword>